<sequence>MRIFVFLLSFISFFCICLNGCVKKDFIESRIDLGSLGQFKSSSISNDSKITNYKDFIESKNKKPMIEIAKICYSFFGNESYKGYEILNIENLLKKAKETTGISEFKNVGIYLKEINILSIWQKRCLILGKDSN</sequence>
<accession>A0A347VSK3</accession>
<name>A0A347VSK3_9HELI</name>
<reference evidence="2 3" key="1">
    <citation type="journal article" date="2014" name="Genome Announc.">
        <title>Draft genome sequences of eight enterohepatic helicobacter species isolated from both laboratory and wild rodents.</title>
        <authorList>
            <person name="Sheh A."/>
            <person name="Shen Z."/>
            <person name="Fox J.G."/>
        </authorList>
    </citation>
    <scope>NUCLEOTIDE SEQUENCE [LARGE SCALE GENOMIC DNA]</scope>
    <source>
        <strain evidence="2 3">MIT 97-6194</strain>
    </source>
</reference>
<dbReference type="EMBL" id="QBIU01000001">
    <property type="protein sequence ID" value="MWV69205.1"/>
    <property type="molecule type" value="Genomic_DNA"/>
</dbReference>
<dbReference type="EMBL" id="JRMP02000014">
    <property type="protein sequence ID" value="TLD93293.1"/>
    <property type="molecule type" value="Genomic_DNA"/>
</dbReference>
<reference evidence="2" key="3">
    <citation type="submission" date="2018-04" db="EMBL/GenBank/DDBJ databases">
        <authorList>
            <person name="Sheh A."/>
            <person name="Shen Z."/>
            <person name="Mannion A.J."/>
            <person name="Fox J.G."/>
        </authorList>
    </citation>
    <scope>NUCLEOTIDE SEQUENCE</scope>
    <source>
        <strain evidence="2">MIT 97-6194</strain>
    </source>
</reference>
<comment type="caution">
    <text evidence="2">The sequence shown here is derived from an EMBL/GenBank/DDBJ whole genome shotgun (WGS) entry which is preliminary data.</text>
</comment>
<proteinExistence type="predicted"/>
<evidence type="ECO:0000313" key="4">
    <source>
        <dbReference type="Proteomes" id="UP000477070"/>
    </source>
</evidence>
<evidence type="ECO:0000313" key="1">
    <source>
        <dbReference type="EMBL" id="MWV69205.1"/>
    </source>
</evidence>
<dbReference type="Proteomes" id="UP000477070">
    <property type="component" value="Unassembled WGS sequence"/>
</dbReference>
<dbReference type="RefSeq" id="WP_052062735.1">
    <property type="nucleotide sequence ID" value="NZ_JRMP02000014.1"/>
</dbReference>
<protein>
    <submittedName>
        <fullName evidence="2">Uncharacterized protein</fullName>
    </submittedName>
</protein>
<evidence type="ECO:0000313" key="3">
    <source>
        <dbReference type="Proteomes" id="UP000029714"/>
    </source>
</evidence>
<gene>
    <name evidence="1" type="ORF">DCO61_04065</name>
    <name evidence="2" type="ORF">LS64_008590</name>
</gene>
<keyword evidence="3" id="KW-1185">Reference proteome</keyword>
<dbReference type="OrthoDB" id="5329948at2"/>
<reference evidence="2 3" key="2">
    <citation type="journal article" date="2016" name="Infect. Immun.">
        <title>Helicobacter saguini, a Novel Helicobacter Isolated from Cotton-Top Tamarins with Ulcerative Colitis, Has Proinflammatory Properties and Induces Typhlocolitis and Dysplasia in Gnotobiotic IL-10-/- Mice.</title>
        <authorList>
            <person name="Shen Z."/>
            <person name="Mannion A."/>
            <person name="Whary M.T."/>
            <person name="Muthupalani S."/>
            <person name="Sheh A."/>
            <person name="Feng Y."/>
            <person name="Gong G."/>
            <person name="Vandamme P."/>
            <person name="Holcombe H.R."/>
            <person name="Paster B.J."/>
            <person name="Fox J.G."/>
        </authorList>
    </citation>
    <scope>NUCLEOTIDE SEQUENCE [LARGE SCALE GENOMIC DNA]</scope>
    <source>
        <strain evidence="2 3">MIT 97-6194</strain>
    </source>
</reference>
<organism evidence="2 3">
    <name type="scientific">Helicobacter saguini</name>
    <dbReference type="NCBI Taxonomy" id="1548018"/>
    <lineage>
        <taxon>Bacteria</taxon>
        <taxon>Pseudomonadati</taxon>
        <taxon>Campylobacterota</taxon>
        <taxon>Epsilonproteobacteria</taxon>
        <taxon>Campylobacterales</taxon>
        <taxon>Helicobacteraceae</taxon>
        <taxon>Helicobacter</taxon>
    </lineage>
</organism>
<dbReference type="AlphaFoldDB" id="A0A347VSK3"/>
<dbReference type="Proteomes" id="UP000029714">
    <property type="component" value="Unassembled WGS sequence"/>
</dbReference>
<reference evidence="1 4" key="4">
    <citation type="submission" date="2019-12" db="EMBL/GenBank/DDBJ databases">
        <title>Multi-Generational Helicobacter saguini Isolates.</title>
        <authorList>
            <person name="Mannion A."/>
            <person name="Shen Z."/>
            <person name="Fox J.G."/>
        </authorList>
    </citation>
    <scope>NUCLEOTIDE SEQUENCE [LARGE SCALE GENOMIC DNA]</scope>
    <source>
        <strain evidence="1">16-048</strain>
        <strain evidence="4">16-048 (F4)</strain>
    </source>
</reference>
<evidence type="ECO:0000313" key="2">
    <source>
        <dbReference type="EMBL" id="TLD93293.1"/>
    </source>
</evidence>